<name>A0A4Q4NN97_ALTAL</name>
<gene>
    <name evidence="1" type="ORF">AA0117_g4062</name>
</gene>
<evidence type="ECO:0000313" key="2">
    <source>
        <dbReference type="Proteomes" id="UP000291422"/>
    </source>
</evidence>
<organism evidence="1 2">
    <name type="scientific">Alternaria alternata</name>
    <name type="common">Alternaria rot fungus</name>
    <name type="synonym">Torula alternata</name>
    <dbReference type="NCBI Taxonomy" id="5599"/>
    <lineage>
        <taxon>Eukaryota</taxon>
        <taxon>Fungi</taxon>
        <taxon>Dikarya</taxon>
        <taxon>Ascomycota</taxon>
        <taxon>Pezizomycotina</taxon>
        <taxon>Dothideomycetes</taxon>
        <taxon>Pleosporomycetidae</taxon>
        <taxon>Pleosporales</taxon>
        <taxon>Pleosporineae</taxon>
        <taxon>Pleosporaceae</taxon>
        <taxon>Alternaria</taxon>
        <taxon>Alternaria sect. Alternaria</taxon>
        <taxon>Alternaria alternata complex</taxon>
    </lineage>
</organism>
<dbReference type="EMBL" id="PDXD01000006">
    <property type="protein sequence ID" value="RYN79156.1"/>
    <property type="molecule type" value="Genomic_DNA"/>
</dbReference>
<accession>A0A4Q4NN97</accession>
<dbReference type="VEuPathDB" id="FungiDB:CC77DRAFT_937618"/>
<comment type="caution">
    <text evidence="1">The sequence shown here is derived from an EMBL/GenBank/DDBJ whole genome shotgun (WGS) entry which is preliminary data.</text>
</comment>
<dbReference type="Proteomes" id="UP000291422">
    <property type="component" value="Unassembled WGS sequence"/>
</dbReference>
<sequence length="54" mass="6270">MIVVLEGAYNPCALRPQGDTYLLLGDVYMDEIRHGDLIKEIEEGHKERQYFCLN</sequence>
<evidence type="ECO:0000313" key="1">
    <source>
        <dbReference type="EMBL" id="RYN79156.1"/>
    </source>
</evidence>
<proteinExistence type="predicted"/>
<protein>
    <submittedName>
        <fullName evidence="1">Uncharacterized protein</fullName>
    </submittedName>
</protein>
<reference evidence="2" key="1">
    <citation type="journal article" date="2019" name="bioRxiv">
        <title>Genomics, evolutionary history and diagnostics of the Alternaria alternata species group including apple and Asian pear pathotypes.</title>
        <authorList>
            <person name="Armitage A.D."/>
            <person name="Cockerton H.M."/>
            <person name="Sreenivasaprasad S."/>
            <person name="Woodhall J.W."/>
            <person name="Lane C.R."/>
            <person name="Harrison R.J."/>
            <person name="Clarkson J.P."/>
        </authorList>
    </citation>
    <scope>NUCLEOTIDE SEQUENCE [LARGE SCALE GENOMIC DNA]</scope>
    <source>
        <strain evidence="2">FERA 1177</strain>
    </source>
</reference>
<dbReference type="AlphaFoldDB" id="A0A4Q4NN97"/>